<comment type="caution">
    <text evidence="1">The sequence shown here is derived from an EMBL/GenBank/DDBJ whole genome shotgun (WGS) entry which is preliminary data.</text>
</comment>
<keyword evidence="2" id="KW-1185">Reference proteome</keyword>
<evidence type="ECO:0000313" key="1">
    <source>
        <dbReference type="EMBL" id="RCU42909.1"/>
    </source>
</evidence>
<accession>A0A368N0X8</accession>
<evidence type="ECO:0000313" key="2">
    <source>
        <dbReference type="Proteomes" id="UP000252172"/>
    </source>
</evidence>
<organism evidence="1 2">
    <name type="scientific">Chryseobacterium lacus</name>
    <dbReference type="NCBI Taxonomy" id="2058346"/>
    <lineage>
        <taxon>Bacteria</taxon>
        <taxon>Pseudomonadati</taxon>
        <taxon>Bacteroidota</taxon>
        <taxon>Flavobacteriia</taxon>
        <taxon>Flavobacteriales</taxon>
        <taxon>Weeksellaceae</taxon>
        <taxon>Chryseobacterium group</taxon>
        <taxon>Chryseobacterium</taxon>
    </lineage>
</organism>
<sequence>MGEIIKATCGCGYQSKELKFGAGMADFEHSRTVPAISMTTAEIVELDILAKSPNSQWVPYTDPRLHDQNCTCTPLQAFDTFLPTAGNYCPGCHQFRLRFESLGLYD</sequence>
<dbReference type="Proteomes" id="UP000252172">
    <property type="component" value="Unassembled WGS sequence"/>
</dbReference>
<name>A0A368N0X8_9FLAO</name>
<reference evidence="1 2" key="1">
    <citation type="submission" date="2018-07" db="EMBL/GenBank/DDBJ databases">
        <title>Chryseobacterium lacus sp. nov., isolated from lake water.</title>
        <authorList>
            <person name="Li C.-M."/>
        </authorList>
    </citation>
    <scope>NUCLEOTIDE SEQUENCE [LARGE SCALE GENOMIC DNA]</scope>
    <source>
        <strain evidence="1 2">YLOS41</strain>
    </source>
</reference>
<dbReference type="EMBL" id="QPIE01000004">
    <property type="protein sequence ID" value="RCU42909.1"/>
    <property type="molecule type" value="Genomic_DNA"/>
</dbReference>
<proteinExistence type="predicted"/>
<dbReference type="OrthoDB" id="1358141at2"/>
<gene>
    <name evidence="1" type="ORF">DQ356_05565</name>
</gene>
<dbReference type="AlphaFoldDB" id="A0A368N0X8"/>
<dbReference type="RefSeq" id="WP_114303495.1">
    <property type="nucleotide sequence ID" value="NZ_QPIE01000004.1"/>
</dbReference>
<protein>
    <submittedName>
        <fullName evidence="1">Uncharacterized protein</fullName>
    </submittedName>
</protein>